<reference evidence="3" key="1">
    <citation type="journal article" date="2017" name="Genome Biol. Evol.">
        <title>The complete genome sequence of the phytopathogenic fungus Sclerotinia sclerotiorum reveals insights into the genome architecture of broad host range pathogens.</title>
        <authorList>
            <person name="Derbyshire M."/>
            <person name="Denton-Giles M."/>
            <person name="Hegedus D."/>
            <person name="Seifbarghy S."/>
            <person name="Rollins J."/>
            <person name="van Kan J."/>
            <person name="Seidl M.F."/>
            <person name="Faino L."/>
            <person name="Mbengue M."/>
            <person name="Navaud O."/>
            <person name="Raffaele S."/>
            <person name="Hammond-Kosack K."/>
            <person name="Heard S."/>
            <person name="Oliver R."/>
        </authorList>
    </citation>
    <scope>NUCLEOTIDE SEQUENCE [LARGE SCALE GENOMIC DNA]</scope>
    <source>
        <strain evidence="3">ATCC 18683 / 1980 / Ss-1</strain>
    </source>
</reference>
<dbReference type="AlphaFoldDB" id="A0A1D9PY70"/>
<keyword evidence="1" id="KW-0812">Transmembrane</keyword>
<name>A0A1D9PY70_SCLS1</name>
<evidence type="ECO:0000313" key="3">
    <source>
        <dbReference type="Proteomes" id="UP000177798"/>
    </source>
</evidence>
<dbReference type="Proteomes" id="UP000177798">
    <property type="component" value="Chromosome 3"/>
</dbReference>
<feature type="transmembrane region" description="Helical" evidence="1">
    <location>
        <begin position="59"/>
        <end position="84"/>
    </location>
</feature>
<evidence type="ECO:0000313" key="2">
    <source>
        <dbReference type="EMBL" id="APA07675.1"/>
    </source>
</evidence>
<dbReference type="VEuPathDB" id="FungiDB:sscle_03g024450"/>
<evidence type="ECO:0000256" key="1">
    <source>
        <dbReference type="SAM" id="Phobius"/>
    </source>
</evidence>
<dbReference type="EMBL" id="CP017816">
    <property type="protein sequence ID" value="APA07675.1"/>
    <property type="molecule type" value="Genomic_DNA"/>
</dbReference>
<dbReference type="OrthoDB" id="3493050at2759"/>
<keyword evidence="1" id="KW-1133">Transmembrane helix</keyword>
<organism evidence="2 3">
    <name type="scientific">Sclerotinia sclerotiorum (strain ATCC 18683 / 1980 / Ss-1)</name>
    <name type="common">White mold</name>
    <name type="synonym">Whetzelinia sclerotiorum</name>
    <dbReference type="NCBI Taxonomy" id="665079"/>
    <lineage>
        <taxon>Eukaryota</taxon>
        <taxon>Fungi</taxon>
        <taxon>Dikarya</taxon>
        <taxon>Ascomycota</taxon>
        <taxon>Pezizomycotina</taxon>
        <taxon>Leotiomycetes</taxon>
        <taxon>Helotiales</taxon>
        <taxon>Sclerotiniaceae</taxon>
        <taxon>Sclerotinia</taxon>
    </lineage>
</organism>
<accession>A0A1D9PY70</accession>
<gene>
    <name evidence="2" type="ORF">sscle_03g024450</name>
</gene>
<sequence>MVQTVIIVNTSNEEFDDISKDIELETLPTINPQAIKKASSNKPKKSLISKLKNPFENPIYLPNAILTSAISMAITIPICLSPLYTNELKWTVSVVFKNIAVINGTVDYRNGTIAPLNDVNLVGSNLTVQTFNFVETADFCTNNMFHYFDVWWPCFALFVVLLNLSIWHFVTLRCRSVVVRYSEGREH</sequence>
<feature type="transmembrane region" description="Helical" evidence="1">
    <location>
        <begin position="150"/>
        <end position="170"/>
    </location>
</feature>
<proteinExistence type="predicted"/>
<protein>
    <submittedName>
        <fullName evidence="2">Uncharacterized protein</fullName>
    </submittedName>
</protein>
<keyword evidence="1" id="KW-0472">Membrane</keyword>